<evidence type="ECO:0000256" key="1">
    <source>
        <dbReference type="ARBA" id="ARBA00001913"/>
    </source>
</evidence>
<keyword evidence="7" id="KW-0378">Hydrolase</keyword>
<dbReference type="RefSeq" id="XP_035781539.1">
    <property type="nucleotide sequence ID" value="XM_035925646.1"/>
</dbReference>
<dbReference type="EnsemblMetazoa" id="AALB007716-RA">
    <property type="protein sequence ID" value="AALB007716-PA"/>
    <property type="gene ID" value="AALB007716"/>
</dbReference>
<dbReference type="Pfam" id="PF05826">
    <property type="entry name" value="Phospholip_A2_2"/>
    <property type="match status" value="1"/>
</dbReference>
<evidence type="ECO:0000259" key="13">
    <source>
        <dbReference type="Pfam" id="PF05826"/>
    </source>
</evidence>
<keyword evidence="5" id="KW-0964">Secreted</keyword>
<evidence type="ECO:0000256" key="5">
    <source>
        <dbReference type="ARBA" id="ARBA00022525"/>
    </source>
</evidence>
<evidence type="ECO:0000256" key="4">
    <source>
        <dbReference type="ARBA" id="ARBA00021721"/>
    </source>
</evidence>
<proteinExistence type="predicted"/>
<keyword evidence="10" id="KW-0443">Lipid metabolism</keyword>
<dbReference type="SUPFAM" id="SSF48619">
    <property type="entry name" value="Phospholipase A2, PLA2"/>
    <property type="match status" value="1"/>
</dbReference>
<dbReference type="OrthoDB" id="6501032at2759"/>
<dbReference type="GO" id="GO:0050482">
    <property type="term" value="P:arachidonate secretion"/>
    <property type="evidence" value="ECO:0007669"/>
    <property type="project" value="InterPro"/>
</dbReference>
<dbReference type="RefSeq" id="XP_035781531.1">
    <property type="nucleotide sequence ID" value="XM_035925638.1"/>
</dbReference>
<keyword evidence="9" id="KW-0442">Lipid degradation</keyword>
<organism evidence="14 15">
    <name type="scientific">Anopheles albimanus</name>
    <name type="common">New world malaria mosquito</name>
    <dbReference type="NCBI Taxonomy" id="7167"/>
    <lineage>
        <taxon>Eukaryota</taxon>
        <taxon>Metazoa</taxon>
        <taxon>Ecdysozoa</taxon>
        <taxon>Arthropoda</taxon>
        <taxon>Hexapoda</taxon>
        <taxon>Insecta</taxon>
        <taxon>Pterygota</taxon>
        <taxon>Neoptera</taxon>
        <taxon>Endopterygota</taxon>
        <taxon>Diptera</taxon>
        <taxon>Nematocera</taxon>
        <taxon>Culicoidea</taxon>
        <taxon>Culicidae</taxon>
        <taxon>Anophelinae</taxon>
        <taxon>Anopheles</taxon>
    </lineage>
</organism>
<dbReference type="FunFam" id="1.20.90.10:FF:000002">
    <property type="entry name" value="Phospholipase A2 group III"/>
    <property type="match status" value="1"/>
</dbReference>
<keyword evidence="6" id="KW-0479">Metal-binding</keyword>
<evidence type="ECO:0000256" key="2">
    <source>
        <dbReference type="ARBA" id="ARBA00004613"/>
    </source>
</evidence>
<comment type="subcellular location">
    <subcellularLocation>
        <location evidence="2">Secreted</location>
    </subcellularLocation>
</comment>
<dbReference type="PANTHER" id="PTHR12253">
    <property type="entry name" value="RH14732P"/>
    <property type="match status" value="1"/>
</dbReference>
<dbReference type="GO" id="GO:0046872">
    <property type="term" value="F:metal ion binding"/>
    <property type="evidence" value="ECO:0007669"/>
    <property type="project" value="UniProtKB-KW"/>
</dbReference>
<reference evidence="14 15" key="1">
    <citation type="journal article" date="2017" name="G3 (Bethesda)">
        <title>The Physical Genome Mapping of Anopheles albimanus Corrected Scaffold Misassemblies and Identified Interarm Rearrangements in Genus Anopheles.</title>
        <authorList>
            <person name="Artemov G.N."/>
            <person name="Peery A.N."/>
            <person name="Jiang X."/>
            <person name="Tu Z."/>
            <person name="Stegniy V.N."/>
            <person name="Sharakhova M.V."/>
            <person name="Sharakhov I.V."/>
        </authorList>
    </citation>
    <scope>NUCLEOTIDE SEQUENCE [LARGE SCALE GENOMIC DNA]</scope>
    <source>
        <strain evidence="14 15">ALBI9_A</strain>
    </source>
</reference>
<accession>A0A182FMF6</accession>
<evidence type="ECO:0000313" key="15">
    <source>
        <dbReference type="Proteomes" id="UP000069272"/>
    </source>
</evidence>
<dbReference type="InterPro" id="IPR033113">
    <property type="entry name" value="PLA2_histidine"/>
</dbReference>
<name>A0A182FMF6_ANOAL</name>
<dbReference type="InterPro" id="IPR036444">
    <property type="entry name" value="PLipase_A2_dom_sf"/>
</dbReference>
<sequence length="334" mass="37413">MSLLATVRGGRFSTLICRMKQFMLVLAFGLLSGTILETARAKPTLTFKLSQVPGFTHIVERRLVDAMKTYSERRLEAESLRMIYFHDQTVAVVELGPAKRLLGCELIEIYSDIDGTELLRNLSIINRPLEISFGEMIQLMEQCEQVDRLNERNHYRATLPPGGWSDPGPIAFRSPVASDVQQDAPVTSSSTASTEGGGFLGFILRNHDSKQGIFKTGSFSLLSGIIPGTKWCGTGDIAESYHDLGDDAVMDRCCRTHDLCPMKVRAYQKRYNLNNDSIYTKSHCKCDDMLFDCLKQTNTSASQVMGSIYFNLVQVPCVEDTINGFQFRKARDDF</sequence>
<comment type="cofactor">
    <cofactor evidence="1">
        <name>Ca(2+)</name>
        <dbReference type="ChEBI" id="CHEBI:29108"/>
    </cofactor>
</comment>
<evidence type="ECO:0000256" key="10">
    <source>
        <dbReference type="ARBA" id="ARBA00023098"/>
    </source>
</evidence>
<dbReference type="GO" id="GO:0004623">
    <property type="term" value="F:phospholipase A2 activity"/>
    <property type="evidence" value="ECO:0007669"/>
    <property type="project" value="UniProtKB-EC"/>
</dbReference>
<evidence type="ECO:0000313" key="14">
    <source>
        <dbReference type="EnsemblMetazoa" id="AALB007716-PA"/>
    </source>
</evidence>
<reference evidence="14" key="2">
    <citation type="submission" date="2022-08" db="UniProtKB">
        <authorList>
            <consortium name="EnsemblMetazoa"/>
        </authorList>
    </citation>
    <scope>IDENTIFICATION</scope>
    <source>
        <strain evidence="14">STECLA/ALBI9_A</strain>
    </source>
</reference>
<dbReference type="EC" id="3.1.1.4" evidence="3"/>
<keyword evidence="8" id="KW-0106">Calcium</keyword>
<evidence type="ECO:0000256" key="12">
    <source>
        <dbReference type="ARBA" id="ARBA00029903"/>
    </source>
</evidence>
<dbReference type="InterPro" id="IPR016090">
    <property type="entry name" value="PLA2-like_dom"/>
</dbReference>
<evidence type="ECO:0000256" key="3">
    <source>
        <dbReference type="ARBA" id="ARBA00013278"/>
    </source>
</evidence>
<dbReference type="CDD" id="cd04704">
    <property type="entry name" value="PLA2_bee_venom_like"/>
    <property type="match status" value="1"/>
</dbReference>
<evidence type="ECO:0000256" key="9">
    <source>
        <dbReference type="ARBA" id="ARBA00022963"/>
    </source>
</evidence>
<evidence type="ECO:0000256" key="6">
    <source>
        <dbReference type="ARBA" id="ARBA00022723"/>
    </source>
</evidence>
<dbReference type="GO" id="GO:0016042">
    <property type="term" value="P:lipid catabolic process"/>
    <property type="evidence" value="ECO:0007669"/>
    <property type="project" value="UniProtKB-KW"/>
</dbReference>
<evidence type="ECO:0000256" key="11">
    <source>
        <dbReference type="ARBA" id="ARBA00023157"/>
    </source>
</evidence>
<dbReference type="Proteomes" id="UP000069272">
    <property type="component" value="Chromosome X"/>
</dbReference>
<evidence type="ECO:0000256" key="8">
    <source>
        <dbReference type="ARBA" id="ARBA00022837"/>
    </source>
</evidence>
<protein>
    <recommendedName>
        <fullName evidence="4">Phospholipase A2</fullName>
        <ecNumber evidence="3">3.1.1.4</ecNumber>
    </recommendedName>
    <alternativeName>
        <fullName evidence="12">Phosphatidylcholine 2-acylhydrolase</fullName>
    </alternativeName>
</protein>
<dbReference type="GO" id="GO:0005576">
    <property type="term" value="C:extracellular region"/>
    <property type="evidence" value="ECO:0007669"/>
    <property type="project" value="UniProtKB-SubCell"/>
</dbReference>
<feature type="domain" description="Phospholipase A2-like central" evidence="13">
    <location>
        <begin position="225"/>
        <end position="319"/>
    </location>
</feature>
<dbReference type="PROSITE" id="PS00118">
    <property type="entry name" value="PA2_HIS"/>
    <property type="match status" value="1"/>
</dbReference>
<dbReference type="VEuPathDB" id="VectorBase:AALB007716"/>
<keyword evidence="15" id="KW-1185">Reference proteome</keyword>
<dbReference type="KEGG" id="aali:118460893"/>
<dbReference type="Gene3D" id="1.20.90.10">
    <property type="entry name" value="Phospholipase A2 domain"/>
    <property type="match status" value="1"/>
</dbReference>
<keyword evidence="11" id="KW-1015">Disulfide bond</keyword>
<dbReference type="VEuPathDB" id="VectorBase:AALB20_029909"/>
<dbReference type="STRING" id="7167.A0A182FMF6"/>
<evidence type="ECO:0000256" key="7">
    <source>
        <dbReference type="ARBA" id="ARBA00022801"/>
    </source>
</evidence>
<dbReference type="GO" id="GO:0006644">
    <property type="term" value="P:phospholipid metabolic process"/>
    <property type="evidence" value="ECO:0007669"/>
    <property type="project" value="InterPro"/>
</dbReference>
<dbReference type="RefSeq" id="XP_035781548.1">
    <property type="nucleotide sequence ID" value="XM_035925655.1"/>
</dbReference>
<dbReference type="AlphaFoldDB" id="A0A182FMF6"/>
<dbReference type="GeneID" id="118460893"/>